<protein>
    <submittedName>
        <fullName evidence="5">ABC transporter ATP-binding protein</fullName>
    </submittedName>
</protein>
<dbReference type="AlphaFoldDB" id="A0A413RNP5"/>
<keyword evidence="1" id="KW-0813">Transport</keyword>
<dbReference type="SMART" id="SM00382">
    <property type="entry name" value="AAA"/>
    <property type="match status" value="1"/>
</dbReference>
<dbReference type="Proteomes" id="UP000283374">
    <property type="component" value="Unassembled WGS sequence"/>
</dbReference>
<dbReference type="InterPro" id="IPR003439">
    <property type="entry name" value="ABC_transporter-like_ATP-bd"/>
</dbReference>
<dbReference type="GO" id="GO:0005524">
    <property type="term" value="F:ATP binding"/>
    <property type="evidence" value="ECO:0007669"/>
    <property type="project" value="UniProtKB-KW"/>
</dbReference>
<keyword evidence="2" id="KW-0547">Nucleotide-binding</keyword>
<feature type="domain" description="ABC transporter" evidence="4">
    <location>
        <begin position="1"/>
        <end position="240"/>
    </location>
</feature>
<evidence type="ECO:0000256" key="3">
    <source>
        <dbReference type="ARBA" id="ARBA00022840"/>
    </source>
</evidence>
<evidence type="ECO:0000256" key="2">
    <source>
        <dbReference type="ARBA" id="ARBA00022741"/>
    </source>
</evidence>
<keyword evidence="6" id="KW-1185">Reference proteome</keyword>
<dbReference type="Gene3D" id="3.40.50.300">
    <property type="entry name" value="P-loop containing nucleotide triphosphate hydrolases"/>
    <property type="match status" value="1"/>
</dbReference>
<dbReference type="RefSeq" id="WP_118766516.1">
    <property type="nucleotide sequence ID" value="NZ_QWKP01000157.1"/>
</dbReference>
<dbReference type="SUPFAM" id="SSF50331">
    <property type="entry name" value="MOP-like"/>
    <property type="match status" value="1"/>
</dbReference>
<evidence type="ECO:0000256" key="1">
    <source>
        <dbReference type="ARBA" id="ARBA00022448"/>
    </source>
</evidence>
<comment type="caution">
    <text evidence="5">The sequence shown here is derived from an EMBL/GenBank/DDBJ whole genome shotgun (WGS) entry which is preliminary data.</text>
</comment>
<evidence type="ECO:0000313" key="6">
    <source>
        <dbReference type="Proteomes" id="UP000283374"/>
    </source>
</evidence>
<sequence length="350" mass="36110">MTAESTLHARVVVRRGAFVLDAEIEARPGRIVAVVGPNGAGKSTLLDAIAGLLMPDEGRVAIGDRVLTDAATGRRVRPEHRSVGLLGQDPLVFPHLSALENVAFGPRSSGTSARDARRAAATWLEAVGLADLADRRPDALSGGQRQRVALARALAPRPAVVLLDEPFAQLDVRTAAELRDLVREQVRRTGTAAVLVTHDLVDALTLADHVVVLHDGRVVEEGDVLAVLTDPAHPFTAALAGVNLVVGTMSDGALVGPGGVVVPCGPDAPPPGSRAQVTFAPAAVRVGAAGWETRVVDVENGATGVRVRTTADVVVDLAPAAAAALDLRVGSPLRLAVDPGDVRVRPAPPA</sequence>
<keyword evidence="3 5" id="KW-0067">ATP-binding</keyword>
<dbReference type="InterPro" id="IPR003593">
    <property type="entry name" value="AAA+_ATPase"/>
</dbReference>
<dbReference type="PROSITE" id="PS00211">
    <property type="entry name" value="ABC_TRANSPORTER_1"/>
    <property type="match status" value="1"/>
</dbReference>
<dbReference type="OrthoDB" id="9112331at2"/>
<accession>A0A413RNP5</accession>
<dbReference type="PANTHER" id="PTHR43514:SF1">
    <property type="entry name" value="SULFATE_THIOSULFATE IMPORT ATP-BINDING PROTEIN CYSA"/>
    <property type="match status" value="1"/>
</dbReference>
<proteinExistence type="predicted"/>
<name>A0A413RNP5_9CELL</name>
<dbReference type="InterPro" id="IPR027417">
    <property type="entry name" value="P-loop_NTPase"/>
</dbReference>
<dbReference type="PROSITE" id="PS50893">
    <property type="entry name" value="ABC_TRANSPORTER_2"/>
    <property type="match status" value="1"/>
</dbReference>
<dbReference type="EMBL" id="QWKP01000157">
    <property type="protein sequence ID" value="RHA43531.1"/>
    <property type="molecule type" value="Genomic_DNA"/>
</dbReference>
<dbReference type="SUPFAM" id="SSF52540">
    <property type="entry name" value="P-loop containing nucleoside triphosphate hydrolases"/>
    <property type="match status" value="1"/>
</dbReference>
<dbReference type="Pfam" id="PF00005">
    <property type="entry name" value="ABC_tran"/>
    <property type="match status" value="1"/>
</dbReference>
<dbReference type="InterPro" id="IPR050334">
    <property type="entry name" value="Molybdenum_import_ModC"/>
</dbReference>
<dbReference type="InterPro" id="IPR008995">
    <property type="entry name" value="Mo/tungstate-bd_C_term_dom"/>
</dbReference>
<organism evidence="5 6">
    <name type="scientific">Cellulomonas rhizosphaerae</name>
    <dbReference type="NCBI Taxonomy" id="2293719"/>
    <lineage>
        <taxon>Bacteria</taxon>
        <taxon>Bacillati</taxon>
        <taxon>Actinomycetota</taxon>
        <taxon>Actinomycetes</taxon>
        <taxon>Micrococcales</taxon>
        <taxon>Cellulomonadaceae</taxon>
        <taxon>Cellulomonas</taxon>
    </lineage>
</organism>
<evidence type="ECO:0000313" key="5">
    <source>
        <dbReference type="EMBL" id="RHA43531.1"/>
    </source>
</evidence>
<dbReference type="InterPro" id="IPR017871">
    <property type="entry name" value="ABC_transporter-like_CS"/>
</dbReference>
<evidence type="ECO:0000259" key="4">
    <source>
        <dbReference type="PROSITE" id="PS50893"/>
    </source>
</evidence>
<dbReference type="GO" id="GO:0016887">
    <property type="term" value="F:ATP hydrolysis activity"/>
    <property type="evidence" value="ECO:0007669"/>
    <property type="project" value="InterPro"/>
</dbReference>
<dbReference type="PANTHER" id="PTHR43514">
    <property type="entry name" value="ABC TRANSPORTER I FAMILY MEMBER 10"/>
    <property type="match status" value="1"/>
</dbReference>
<reference evidence="5 6" key="1">
    <citation type="submission" date="2018-08" db="EMBL/GenBank/DDBJ databases">
        <title>Cellulomonas rhizosphaerae sp. nov., a novel actinomycete isolated from soil.</title>
        <authorList>
            <person name="Tian Y."/>
        </authorList>
    </citation>
    <scope>NUCLEOTIDE SEQUENCE [LARGE SCALE GENOMIC DNA]</scope>
    <source>
        <strain evidence="5 6">NEAU-TCZ24</strain>
    </source>
</reference>
<gene>
    <name evidence="5" type="ORF">D1825_05875</name>
</gene>